<name>A0A2V4E8S1_9GAMM</name>
<evidence type="ECO:0000259" key="6">
    <source>
        <dbReference type="Pfam" id="PF04829"/>
    </source>
</evidence>
<dbReference type="Pfam" id="PF04829">
    <property type="entry name" value="PT-VENN"/>
    <property type="match status" value="1"/>
</dbReference>
<gene>
    <name evidence="7" type="ORF">DKK79_10585</name>
</gene>
<comment type="caution">
    <text evidence="7">The sequence shown here is derived from an EMBL/GenBank/DDBJ whole genome shotgun (WGS) entry which is preliminary data.</text>
</comment>
<proteinExistence type="predicted"/>
<organism evidence="7 8">
    <name type="scientific">Gilliamella apicola</name>
    <dbReference type="NCBI Taxonomy" id="1196095"/>
    <lineage>
        <taxon>Bacteria</taxon>
        <taxon>Pseudomonadati</taxon>
        <taxon>Pseudomonadota</taxon>
        <taxon>Gammaproteobacteria</taxon>
        <taxon>Orbales</taxon>
        <taxon>Orbaceae</taxon>
        <taxon>Gilliamella</taxon>
    </lineage>
</organism>
<dbReference type="GO" id="GO:0090729">
    <property type="term" value="F:toxin activity"/>
    <property type="evidence" value="ECO:0007669"/>
    <property type="project" value="UniProtKB-KW"/>
</dbReference>
<dbReference type="Proteomes" id="UP000247483">
    <property type="component" value="Unassembled WGS sequence"/>
</dbReference>
<feature type="domain" description="VENN motif-containing" evidence="6">
    <location>
        <begin position="112"/>
        <end position="161"/>
    </location>
</feature>
<accession>A0A2V4E8S1</accession>
<evidence type="ECO:0000313" key="8">
    <source>
        <dbReference type="Proteomes" id="UP000247483"/>
    </source>
</evidence>
<keyword evidence="3" id="KW-1266">Target cell cytoplasm</keyword>
<dbReference type="AlphaFoldDB" id="A0A2V4E8S1"/>
<feature type="region of interest" description="Disordered" evidence="5">
    <location>
        <begin position="427"/>
        <end position="447"/>
    </location>
</feature>
<keyword evidence="4" id="KW-0843">Virulence</keyword>
<evidence type="ECO:0000256" key="1">
    <source>
        <dbReference type="ARBA" id="ARBA00004219"/>
    </source>
</evidence>
<evidence type="ECO:0000313" key="7">
    <source>
        <dbReference type="EMBL" id="PXZ04777.1"/>
    </source>
</evidence>
<evidence type="ECO:0000256" key="4">
    <source>
        <dbReference type="ARBA" id="ARBA00023026"/>
    </source>
</evidence>
<evidence type="ECO:0000256" key="5">
    <source>
        <dbReference type="SAM" id="MobiDB-lite"/>
    </source>
</evidence>
<dbReference type="EMBL" id="QGLP01000005">
    <property type="protein sequence ID" value="PXZ04777.1"/>
    <property type="molecule type" value="Genomic_DNA"/>
</dbReference>
<sequence length="447" mass="47331">MAPHKDADKDSRDGKMGNDFSKGVDSAVSIITGIITGDITGGLAGASAPWLAEQIKIQAGDNETARLVAHAILGAVVAELQGNSALSGGAGAVVGEVAADIIRKQLYGKEVKDLTEEEKQTISALSQLASGLAVAAGGGNFGDASAAISSSKNAVENNGLSWADGGNGGNFIGIPYETGANLDSNLDAYAQGYLTEEEIIQLMDDMNSGRFMYDPLREDFKRFPEDLAILVTPYGDYIAFRDADNLGEYAIACVGILPIFKYIKIGGKIIKVETKSGLSLIKEAENAYKAGDITKGNQLMNQAVSHGTEVETTVIRQAHSSNAGKGTGVTNTEKLTGGAARAEQYSSNWATASLDKAINEFAGSNPIITTTEKGKRIYTNPTTGIQVVEDLSGNYFRIYNPNISGKRAYLDLNGNIPNNKLLENGKEAGRSQGEYNEATHFNIKRNK</sequence>
<dbReference type="InterPro" id="IPR006914">
    <property type="entry name" value="VENN_dom"/>
</dbReference>
<keyword evidence="2" id="KW-0800">Toxin</keyword>
<evidence type="ECO:0000256" key="3">
    <source>
        <dbReference type="ARBA" id="ARBA00022913"/>
    </source>
</evidence>
<dbReference type="RefSeq" id="WP_110424030.1">
    <property type="nucleotide sequence ID" value="NZ_QGLP01000005.1"/>
</dbReference>
<comment type="subcellular location">
    <subcellularLocation>
        <location evidence="1">Target cell</location>
        <location evidence="1">Target cell cytoplasm</location>
    </subcellularLocation>
</comment>
<evidence type="ECO:0000256" key="2">
    <source>
        <dbReference type="ARBA" id="ARBA00022656"/>
    </source>
</evidence>
<protein>
    <recommendedName>
        <fullName evidence="6">VENN motif-containing domain-containing protein</fullName>
    </recommendedName>
</protein>
<reference evidence="7 8" key="1">
    <citation type="submission" date="2018-05" db="EMBL/GenBank/DDBJ databases">
        <title>Reference genomes for bee gut microbiota database.</title>
        <authorList>
            <person name="Ellegaard K.M."/>
        </authorList>
    </citation>
    <scope>NUCLEOTIDE SEQUENCE [LARGE SCALE GENOMIC DNA]</scope>
    <source>
        <strain evidence="7 8">ESL0177</strain>
    </source>
</reference>